<evidence type="ECO:0000256" key="3">
    <source>
        <dbReference type="ARBA" id="ARBA00023224"/>
    </source>
</evidence>
<dbReference type="OrthoDB" id="5800769at2"/>
<protein>
    <submittedName>
        <fullName evidence="10">Chemotaxis protein</fullName>
    </submittedName>
</protein>
<feature type="transmembrane region" description="Helical" evidence="7">
    <location>
        <begin position="127"/>
        <end position="152"/>
    </location>
</feature>
<dbReference type="Pfam" id="PF00015">
    <property type="entry name" value="MCPsignal"/>
    <property type="match status" value="1"/>
</dbReference>
<evidence type="ECO:0000256" key="6">
    <source>
        <dbReference type="SAM" id="MobiDB-lite"/>
    </source>
</evidence>
<gene>
    <name evidence="10" type="ORF">TW77_08920</name>
</gene>
<dbReference type="GO" id="GO:0006935">
    <property type="term" value="P:chemotaxis"/>
    <property type="evidence" value="ECO:0007669"/>
    <property type="project" value="InterPro"/>
</dbReference>
<dbReference type="GO" id="GO:0004888">
    <property type="term" value="F:transmembrane signaling receptor activity"/>
    <property type="evidence" value="ECO:0007669"/>
    <property type="project" value="InterPro"/>
</dbReference>
<comment type="subcellular location">
    <subcellularLocation>
        <location evidence="1">Cell inner membrane</location>
        <topology evidence="1">Multi-pass membrane protein</topology>
    </subcellularLocation>
</comment>
<dbReference type="InterPro" id="IPR000727">
    <property type="entry name" value="T_SNARE_dom"/>
</dbReference>
<organism evidence="10 11">
    <name type="scientific">Pseudoalteromonas rubra</name>
    <dbReference type="NCBI Taxonomy" id="43658"/>
    <lineage>
        <taxon>Bacteria</taxon>
        <taxon>Pseudomonadati</taxon>
        <taxon>Pseudomonadota</taxon>
        <taxon>Gammaproteobacteria</taxon>
        <taxon>Alteromonadales</taxon>
        <taxon>Pseudoalteromonadaceae</taxon>
        <taxon>Pseudoalteromonas</taxon>
    </lineage>
</organism>
<feature type="domain" description="T-SNARE coiled-coil homology" evidence="9">
    <location>
        <begin position="443"/>
        <end position="483"/>
    </location>
</feature>
<accession>A0A0F4QPM3</accession>
<dbReference type="Proteomes" id="UP000033452">
    <property type="component" value="Unassembled WGS sequence"/>
</dbReference>
<dbReference type="EMBL" id="JXYA01000018">
    <property type="protein sequence ID" value="KJZ09611.1"/>
    <property type="molecule type" value="Genomic_DNA"/>
</dbReference>
<evidence type="ECO:0000256" key="2">
    <source>
        <dbReference type="ARBA" id="ARBA00022519"/>
    </source>
</evidence>
<evidence type="ECO:0000256" key="5">
    <source>
        <dbReference type="PROSITE-ProRule" id="PRU00284"/>
    </source>
</evidence>
<dbReference type="PROSITE" id="PS50192">
    <property type="entry name" value="T_SNARE"/>
    <property type="match status" value="1"/>
</dbReference>
<feature type="region of interest" description="Disordered" evidence="6">
    <location>
        <begin position="253"/>
        <end position="280"/>
    </location>
</feature>
<dbReference type="RefSeq" id="WP_046004634.1">
    <property type="nucleotide sequence ID" value="NZ_JXYA01000018.1"/>
</dbReference>
<dbReference type="CDD" id="cd11386">
    <property type="entry name" value="MCP_signal"/>
    <property type="match status" value="1"/>
</dbReference>
<dbReference type="PATRIC" id="fig|43658.5.peg.1886"/>
<feature type="domain" description="Methyl-accepting transducer" evidence="8">
    <location>
        <begin position="248"/>
        <end position="484"/>
    </location>
</feature>
<keyword evidence="2" id="KW-0997">Cell inner membrane</keyword>
<dbReference type="PANTHER" id="PTHR32089:SF117">
    <property type="entry name" value="METHYL ACCEPTING SENSORY TRANSDUCER WITH CACHE_1 SMALL MOLECULE BINDING DOMAIN"/>
    <property type="match status" value="1"/>
</dbReference>
<feature type="transmembrane region" description="Helical" evidence="7">
    <location>
        <begin position="79"/>
        <end position="97"/>
    </location>
</feature>
<evidence type="ECO:0000313" key="10">
    <source>
        <dbReference type="EMBL" id="KJZ09611.1"/>
    </source>
</evidence>
<name>A0A0F4QPM3_9GAMM</name>
<keyword evidence="2" id="KW-1003">Cell membrane</keyword>
<dbReference type="AlphaFoldDB" id="A0A0F4QPM3"/>
<keyword evidence="11" id="KW-1185">Reference proteome</keyword>
<sequence length="523" mass="57166">MLKNLLICYDDKLSDYMKARFDEDFKRADKVVLMTLLAFYFMVALLTPWQNGYFMLGILGGGAVFGICLAAYKTMPGAFMTRIIMAVGLTAMMAITIQQANGLGEGHFIFFLNFTILIRYRDVMPLLALIGVTVAHHLTMTYCQSIGAQLWGTPIIIFSWGDQTDWGLIAPLLYHIVIALIGAAIAIYYIHDGNIKFVASNQVIGLVQKGADGDLTDRIDTVEETHLSRIVNGFFDRLNNALLDTASTAKTLTQQAEDTTRQAQSSAQAAQEQQSEIDKISSAVDQMTSATGEIASNAEQTASALREAVDNSRTGQTLANKFEQTIDTLSSRVKDATQVLDQLEQSSQQISTIVATIRGISEQTNLLALNAAIEAARAGEQGRGFAVVADEVRVLSQRTHASTEEISAMINTLQSTSHSAVETMNQCYELTSASVDDASNASRSFSEIANLISDINAMASQIATAAEQQSAMTNDIRQNTDNIQSASSQFLNDSEESLQYASRLSDMSVKLNRQIQQFKLTRE</sequence>
<keyword evidence="7" id="KW-1133">Transmembrane helix</keyword>
<dbReference type="InterPro" id="IPR004090">
    <property type="entry name" value="Chemotax_Me-accpt_rcpt"/>
</dbReference>
<dbReference type="GO" id="GO:0005886">
    <property type="term" value="C:plasma membrane"/>
    <property type="evidence" value="ECO:0007669"/>
    <property type="project" value="UniProtKB-SubCell"/>
</dbReference>
<keyword evidence="7" id="KW-0812">Transmembrane</keyword>
<comment type="similarity">
    <text evidence="4">Belongs to the methyl-accepting chemotaxis (MCP) protein family.</text>
</comment>
<feature type="transmembrane region" description="Helical" evidence="7">
    <location>
        <begin position="31"/>
        <end position="47"/>
    </location>
</feature>
<feature type="compositionally biased region" description="Low complexity" evidence="6">
    <location>
        <begin position="262"/>
        <end position="274"/>
    </location>
</feature>
<feature type="transmembrane region" description="Helical" evidence="7">
    <location>
        <begin position="103"/>
        <end position="120"/>
    </location>
</feature>
<proteinExistence type="inferred from homology"/>
<dbReference type="FunFam" id="1.10.287.950:FF:000001">
    <property type="entry name" value="Methyl-accepting chemotaxis sensory transducer"/>
    <property type="match status" value="1"/>
</dbReference>
<keyword evidence="3 5" id="KW-0807">Transducer</keyword>
<keyword evidence="7" id="KW-0472">Membrane</keyword>
<dbReference type="InterPro" id="IPR004089">
    <property type="entry name" value="MCPsignal_dom"/>
</dbReference>
<evidence type="ECO:0000256" key="1">
    <source>
        <dbReference type="ARBA" id="ARBA00004429"/>
    </source>
</evidence>
<evidence type="ECO:0000256" key="7">
    <source>
        <dbReference type="SAM" id="Phobius"/>
    </source>
</evidence>
<evidence type="ECO:0000259" key="9">
    <source>
        <dbReference type="PROSITE" id="PS50192"/>
    </source>
</evidence>
<dbReference type="GO" id="GO:0007165">
    <property type="term" value="P:signal transduction"/>
    <property type="evidence" value="ECO:0007669"/>
    <property type="project" value="UniProtKB-KW"/>
</dbReference>
<dbReference type="PROSITE" id="PS50111">
    <property type="entry name" value="CHEMOTAXIS_TRANSDUC_2"/>
    <property type="match status" value="1"/>
</dbReference>
<reference evidence="10 11" key="1">
    <citation type="journal article" date="2015" name="BMC Genomics">
        <title>Genome mining reveals unlocked bioactive potential of marine Gram-negative bacteria.</title>
        <authorList>
            <person name="Machado H."/>
            <person name="Sonnenschein E.C."/>
            <person name="Melchiorsen J."/>
            <person name="Gram L."/>
        </authorList>
    </citation>
    <scope>NUCLEOTIDE SEQUENCE [LARGE SCALE GENOMIC DNA]</scope>
    <source>
        <strain evidence="10 11">S2471</strain>
    </source>
</reference>
<dbReference type="SUPFAM" id="SSF58104">
    <property type="entry name" value="Methyl-accepting chemotaxis protein (MCP) signaling domain"/>
    <property type="match status" value="1"/>
</dbReference>
<comment type="caution">
    <text evidence="10">The sequence shown here is derived from an EMBL/GenBank/DDBJ whole genome shotgun (WGS) entry which is preliminary data.</text>
</comment>
<dbReference type="Gene3D" id="1.10.287.950">
    <property type="entry name" value="Methyl-accepting chemotaxis protein"/>
    <property type="match status" value="1"/>
</dbReference>
<dbReference type="SMART" id="SM00283">
    <property type="entry name" value="MA"/>
    <property type="match status" value="1"/>
</dbReference>
<dbReference type="PRINTS" id="PR00260">
    <property type="entry name" value="CHEMTRNSDUCR"/>
</dbReference>
<feature type="transmembrane region" description="Helical" evidence="7">
    <location>
        <begin position="53"/>
        <end position="72"/>
    </location>
</feature>
<dbReference type="PANTHER" id="PTHR32089">
    <property type="entry name" value="METHYL-ACCEPTING CHEMOTAXIS PROTEIN MCPB"/>
    <property type="match status" value="1"/>
</dbReference>
<evidence type="ECO:0000313" key="11">
    <source>
        <dbReference type="Proteomes" id="UP000033452"/>
    </source>
</evidence>
<evidence type="ECO:0000256" key="4">
    <source>
        <dbReference type="ARBA" id="ARBA00029447"/>
    </source>
</evidence>
<evidence type="ECO:0000259" key="8">
    <source>
        <dbReference type="PROSITE" id="PS50111"/>
    </source>
</evidence>
<feature type="transmembrane region" description="Helical" evidence="7">
    <location>
        <begin position="172"/>
        <end position="190"/>
    </location>
</feature>